<gene>
    <name evidence="2" type="ORF">Tci_900386</name>
</gene>
<evidence type="ECO:0000313" key="2">
    <source>
        <dbReference type="EMBL" id="GFD28417.1"/>
    </source>
</evidence>
<sequence length="121" mass="13129">YQPLPEVQGKGKKKVSDEQVALDLLSLQTPKKKSPADHEVESDEDVPGIDAGVQDECQAGPNPGTLSSPQHLAKDLSFGDLFFNDKPSETYNKKTTIETEVESIVSVTIQQDTSSIPLMTT</sequence>
<organism evidence="2">
    <name type="scientific">Tanacetum cinerariifolium</name>
    <name type="common">Dalmatian daisy</name>
    <name type="synonym">Chrysanthemum cinerariifolium</name>
    <dbReference type="NCBI Taxonomy" id="118510"/>
    <lineage>
        <taxon>Eukaryota</taxon>
        <taxon>Viridiplantae</taxon>
        <taxon>Streptophyta</taxon>
        <taxon>Embryophyta</taxon>
        <taxon>Tracheophyta</taxon>
        <taxon>Spermatophyta</taxon>
        <taxon>Magnoliopsida</taxon>
        <taxon>eudicotyledons</taxon>
        <taxon>Gunneridae</taxon>
        <taxon>Pentapetalae</taxon>
        <taxon>asterids</taxon>
        <taxon>campanulids</taxon>
        <taxon>Asterales</taxon>
        <taxon>Asteraceae</taxon>
        <taxon>Asteroideae</taxon>
        <taxon>Anthemideae</taxon>
        <taxon>Anthemidinae</taxon>
        <taxon>Tanacetum</taxon>
    </lineage>
</organism>
<feature type="region of interest" description="Disordered" evidence="1">
    <location>
        <begin position="26"/>
        <end position="71"/>
    </location>
</feature>
<dbReference type="AlphaFoldDB" id="A0A699V049"/>
<dbReference type="EMBL" id="BKCJ011385160">
    <property type="protein sequence ID" value="GFD28417.1"/>
    <property type="molecule type" value="Genomic_DNA"/>
</dbReference>
<comment type="caution">
    <text evidence="2">The sequence shown here is derived from an EMBL/GenBank/DDBJ whole genome shotgun (WGS) entry which is preliminary data.</text>
</comment>
<protein>
    <submittedName>
        <fullName evidence="2">Uncharacterized protein</fullName>
    </submittedName>
</protein>
<feature type="non-terminal residue" evidence="2">
    <location>
        <position position="121"/>
    </location>
</feature>
<feature type="non-terminal residue" evidence="2">
    <location>
        <position position="1"/>
    </location>
</feature>
<reference evidence="2" key="1">
    <citation type="journal article" date="2019" name="Sci. Rep.">
        <title>Draft genome of Tanacetum cinerariifolium, the natural source of mosquito coil.</title>
        <authorList>
            <person name="Yamashiro T."/>
            <person name="Shiraishi A."/>
            <person name="Satake H."/>
            <person name="Nakayama K."/>
        </authorList>
    </citation>
    <scope>NUCLEOTIDE SEQUENCE</scope>
</reference>
<name>A0A699V049_TANCI</name>
<evidence type="ECO:0000256" key="1">
    <source>
        <dbReference type="SAM" id="MobiDB-lite"/>
    </source>
</evidence>
<proteinExistence type="predicted"/>
<accession>A0A699V049</accession>